<dbReference type="InterPro" id="IPR013103">
    <property type="entry name" value="RVT_2"/>
</dbReference>
<evidence type="ECO:0000313" key="2">
    <source>
        <dbReference type="EMBL" id="RDX89502.1"/>
    </source>
</evidence>
<dbReference type="OrthoDB" id="411615at2759"/>
<keyword evidence="3" id="KW-1185">Reference proteome</keyword>
<protein>
    <recommendedName>
        <fullName evidence="1">Reverse transcriptase Ty1/copia-type domain-containing protein</fullName>
    </recommendedName>
</protein>
<dbReference type="EMBL" id="QJKJ01005651">
    <property type="protein sequence ID" value="RDX89502.1"/>
    <property type="molecule type" value="Genomic_DNA"/>
</dbReference>
<feature type="domain" description="Reverse transcriptase Ty1/copia-type" evidence="1">
    <location>
        <begin position="123"/>
        <end position="203"/>
    </location>
</feature>
<dbReference type="STRING" id="157652.A0A371GG14"/>
<sequence length="264" mass="30312">MDARTINGMRIVAGNARFIENGEINRSIIPQDMEIKEVRVQVPLTCASSNNVGVPLVVMQGNNEEQEHNNEPIVQEPQEIALRRSQRNRRLAISNDYIVYLHELEIDLSINVNDPISFSQATKRDSYGNLEHYKVRLIAKGFTQKDDIDYKETFSLVSRIIMALAHYDLELHQMDVKTTFLNGNLKENVYMDQPMGFLVEGKEHMPEEQYHGKVQRLGIVDSIAKPLKMYCDNFAIVFFTKNDQYSRGTVLNKDIMLDQLCASN</sequence>
<reference evidence="2" key="1">
    <citation type="submission" date="2018-05" db="EMBL/GenBank/DDBJ databases">
        <title>Draft genome of Mucuna pruriens seed.</title>
        <authorList>
            <person name="Nnadi N.E."/>
            <person name="Vos R."/>
            <person name="Hasami M.H."/>
            <person name="Devisetty U.K."/>
            <person name="Aguiy J.C."/>
        </authorList>
    </citation>
    <scope>NUCLEOTIDE SEQUENCE [LARGE SCALE GENOMIC DNA]</scope>
    <source>
        <strain evidence="2">JCA_2017</strain>
    </source>
</reference>
<feature type="non-terminal residue" evidence="2">
    <location>
        <position position="1"/>
    </location>
</feature>
<accession>A0A371GG14</accession>
<comment type="caution">
    <text evidence="2">The sequence shown here is derived from an EMBL/GenBank/DDBJ whole genome shotgun (WGS) entry which is preliminary data.</text>
</comment>
<evidence type="ECO:0000313" key="3">
    <source>
        <dbReference type="Proteomes" id="UP000257109"/>
    </source>
</evidence>
<organism evidence="2 3">
    <name type="scientific">Mucuna pruriens</name>
    <name type="common">Velvet bean</name>
    <name type="synonym">Dolichos pruriens</name>
    <dbReference type="NCBI Taxonomy" id="157652"/>
    <lineage>
        <taxon>Eukaryota</taxon>
        <taxon>Viridiplantae</taxon>
        <taxon>Streptophyta</taxon>
        <taxon>Embryophyta</taxon>
        <taxon>Tracheophyta</taxon>
        <taxon>Spermatophyta</taxon>
        <taxon>Magnoliopsida</taxon>
        <taxon>eudicotyledons</taxon>
        <taxon>Gunneridae</taxon>
        <taxon>Pentapetalae</taxon>
        <taxon>rosids</taxon>
        <taxon>fabids</taxon>
        <taxon>Fabales</taxon>
        <taxon>Fabaceae</taxon>
        <taxon>Papilionoideae</taxon>
        <taxon>50 kb inversion clade</taxon>
        <taxon>NPAAA clade</taxon>
        <taxon>indigoferoid/millettioid clade</taxon>
        <taxon>Phaseoleae</taxon>
        <taxon>Mucuna</taxon>
    </lineage>
</organism>
<gene>
    <name evidence="2" type="ORF">CR513_28763</name>
</gene>
<dbReference type="Pfam" id="PF07727">
    <property type="entry name" value="RVT_2"/>
    <property type="match status" value="1"/>
</dbReference>
<dbReference type="Proteomes" id="UP000257109">
    <property type="component" value="Unassembled WGS sequence"/>
</dbReference>
<dbReference type="AlphaFoldDB" id="A0A371GG14"/>
<name>A0A371GG14_MUCPR</name>
<evidence type="ECO:0000259" key="1">
    <source>
        <dbReference type="Pfam" id="PF07727"/>
    </source>
</evidence>
<proteinExistence type="predicted"/>